<dbReference type="CDD" id="cd06262">
    <property type="entry name" value="metallo-hydrolase-like_MBL-fold"/>
    <property type="match status" value="1"/>
</dbReference>
<evidence type="ECO:0000259" key="5">
    <source>
        <dbReference type="SMART" id="SM00849"/>
    </source>
</evidence>
<dbReference type="Gene3D" id="3.60.15.10">
    <property type="entry name" value="Ribonuclease Z/Hydroxyacylglutathione hydrolase-like"/>
    <property type="match status" value="1"/>
</dbReference>
<dbReference type="EMBL" id="DNWC01000005">
    <property type="protein sequence ID" value="HBJ07390.1"/>
    <property type="molecule type" value="Genomic_DNA"/>
</dbReference>
<feature type="domain" description="Metallo-beta-lactamase" evidence="5">
    <location>
        <begin position="13"/>
        <end position="197"/>
    </location>
</feature>
<dbReference type="GO" id="GO:0016787">
    <property type="term" value="F:hydrolase activity"/>
    <property type="evidence" value="ECO:0007669"/>
    <property type="project" value="UniProtKB-KW"/>
</dbReference>
<dbReference type="PANTHER" id="PTHR46233">
    <property type="entry name" value="HYDROXYACYLGLUTATHIONE HYDROLASE GLOC"/>
    <property type="match status" value="1"/>
</dbReference>
<dbReference type="SMART" id="SM00849">
    <property type="entry name" value="Lactamase_B"/>
    <property type="match status" value="1"/>
</dbReference>
<keyword evidence="2" id="KW-0479">Metal-binding</keyword>
<organism evidence="6 7">
    <name type="scientific">Coprobacter fastidiosus</name>
    <dbReference type="NCBI Taxonomy" id="1099853"/>
    <lineage>
        <taxon>Bacteria</taxon>
        <taxon>Pseudomonadati</taxon>
        <taxon>Bacteroidota</taxon>
        <taxon>Bacteroidia</taxon>
        <taxon>Bacteroidales</taxon>
        <taxon>Barnesiellaceae</taxon>
        <taxon>Coprobacter</taxon>
    </lineage>
</organism>
<keyword evidence="3 6" id="KW-0378">Hydrolase</keyword>
<evidence type="ECO:0000256" key="3">
    <source>
        <dbReference type="ARBA" id="ARBA00022801"/>
    </source>
</evidence>
<evidence type="ECO:0000256" key="4">
    <source>
        <dbReference type="ARBA" id="ARBA00022833"/>
    </source>
</evidence>
<accession>A0A354LYQ1</accession>
<dbReference type="AlphaFoldDB" id="A0A354LYQ1"/>
<dbReference type="PANTHER" id="PTHR46233:SF3">
    <property type="entry name" value="HYDROXYACYLGLUTATHIONE HYDROLASE GLOC"/>
    <property type="match status" value="1"/>
</dbReference>
<evidence type="ECO:0000313" key="6">
    <source>
        <dbReference type="EMBL" id="HBJ07390.1"/>
    </source>
</evidence>
<comment type="caution">
    <text evidence="6">The sequence shown here is derived from an EMBL/GenBank/DDBJ whole genome shotgun (WGS) entry which is preliminary data.</text>
</comment>
<proteinExistence type="predicted"/>
<dbReference type="InterPro" id="IPR036866">
    <property type="entry name" value="RibonucZ/Hydroxyglut_hydro"/>
</dbReference>
<dbReference type="InterPro" id="IPR001279">
    <property type="entry name" value="Metallo-B-lactamas"/>
</dbReference>
<evidence type="ECO:0000313" key="7">
    <source>
        <dbReference type="Proteomes" id="UP000262954"/>
    </source>
</evidence>
<evidence type="ECO:0000256" key="1">
    <source>
        <dbReference type="ARBA" id="ARBA00001947"/>
    </source>
</evidence>
<dbReference type="Pfam" id="PF00753">
    <property type="entry name" value="Lactamase_B"/>
    <property type="match status" value="1"/>
</dbReference>
<evidence type="ECO:0000256" key="2">
    <source>
        <dbReference type="ARBA" id="ARBA00022723"/>
    </source>
</evidence>
<comment type="cofactor">
    <cofactor evidence="1">
        <name>Zn(2+)</name>
        <dbReference type="ChEBI" id="CHEBI:29105"/>
    </cofactor>
</comment>
<sequence length="214" mass="23996">MLIIKEFLFNPFSENTYVVSDSETGECAIIDAGCYYADEQDILSDYIIDHKLKVKYLLATHLHLDHNFGDRYVYNTFNVGLTAHPDDAFLLDNMKEQASMFGIQLQAPPIPISQNVHENDIFKIGKYTLQAIHVPGHSPGGIIYYCKEEGIAFGGDVLFRGSIGRTDLPGGNYNQLITGIREKLFILPEDTVIYSGHGPSTTIGFEKKQNPYLQ</sequence>
<dbReference type="InterPro" id="IPR051453">
    <property type="entry name" value="MBL_Glyoxalase_II"/>
</dbReference>
<dbReference type="Proteomes" id="UP000262954">
    <property type="component" value="Unassembled WGS sequence"/>
</dbReference>
<protein>
    <submittedName>
        <fullName evidence="6">MBL fold hydrolase</fullName>
    </submittedName>
</protein>
<dbReference type="RefSeq" id="WP_297303501.1">
    <property type="nucleotide sequence ID" value="NZ_CAUAJF010000009.1"/>
</dbReference>
<dbReference type="SUPFAM" id="SSF56281">
    <property type="entry name" value="Metallo-hydrolase/oxidoreductase"/>
    <property type="match status" value="1"/>
</dbReference>
<reference evidence="6 7" key="1">
    <citation type="journal article" date="2018" name="Nat. Biotechnol.">
        <title>A standardized bacterial taxonomy based on genome phylogeny substantially revises the tree of life.</title>
        <authorList>
            <person name="Parks D.H."/>
            <person name="Chuvochina M."/>
            <person name="Waite D.W."/>
            <person name="Rinke C."/>
            <person name="Skarshewski A."/>
            <person name="Chaumeil P.A."/>
            <person name="Hugenholtz P."/>
        </authorList>
    </citation>
    <scope>NUCLEOTIDE SEQUENCE [LARGE SCALE GENOMIC DNA]</scope>
    <source>
        <strain evidence="6">UBA11482</strain>
    </source>
</reference>
<keyword evidence="4" id="KW-0862">Zinc</keyword>
<dbReference type="GO" id="GO:0046872">
    <property type="term" value="F:metal ion binding"/>
    <property type="evidence" value="ECO:0007669"/>
    <property type="project" value="UniProtKB-KW"/>
</dbReference>
<name>A0A354LYQ1_9BACT</name>
<gene>
    <name evidence="6" type="ORF">DDY73_00140</name>
</gene>